<feature type="compositionally biased region" description="Low complexity" evidence="1">
    <location>
        <begin position="25"/>
        <end position="35"/>
    </location>
</feature>
<evidence type="ECO:0000313" key="2">
    <source>
        <dbReference type="EMBL" id="KAK9912281.1"/>
    </source>
</evidence>
<dbReference type="Proteomes" id="UP001457282">
    <property type="component" value="Unassembled WGS sequence"/>
</dbReference>
<proteinExistence type="predicted"/>
<comment type="caution">
    <text evidence="2">The sequence shown here is derived from an EMBL/GenBank/DDBJ whole genome shotgun (WGS) entry which is preliminary data.</text>
</comment>
<organism evidence="2 3">
    <name type="scientific">Rubus argutus</name>
    <name type="common">Southern blackberry</name>
    <dbReference type="NCBI Taxonomy" id="59490"/>
    <lineage>
        <taxon>Eukaryota</taxon>
        <taxon>Viridiplantae</taxon>
        <taxon>Streptophyta</taxon>
        <taxon>Embryophyta</taxon>
        <taxon>Tracheophyta</taxon>
        <taxon>Spermatophyta</taxon>
        <taxon>Magnoliopsida</taxon>
        <taxon>eudicotyledons</taxon>
        <taxon>Gunneridae</taxon>
        <taxon>Pentapetalae</taxon>
        <taxon>rosids</taxon>
        <taxon>fabids</taxon>
        <taxon>Rosales</taxon>
        <taxon>Rosaceae</taxon>
        <taxon>Rosoideae</taxon>
        <taxon>Rosoideae incertae sedis</taxon>
        <taxon>Rubus</taxon>
    </lineage>
</organism>
<gene>
    <name evidence="2" type="ORF">M0R45_036151</name>
</gene>
<evidence type="ECO:0000256" key="1">
    <source>
        <dbReference type="SAM" id="MobiDB-lite"/>
    </source>
</evidence>
<keyword evidence="3" id="KW-1185">Reference proteome</keyword>
<protein>
    <submittedName>
        <fullName evidence="2">Uncharacterized protein</fullName>
    </submittedName>
</protein>
<name>A0AAW1VYW6_RUBAR</name>
<accession>A0AAW1VYW6</accession>
<dbReference type="EMBL" id="JBEDUW010000007">
    <property type="protein sequence ID" value="KAK9912281.1"/>
    <property type="molecule type" value="Genomic_DNA"/>
</dbReference>
<feature type="region of interest" description="Disordered" evidence="1">
    <location>
        <begin position="101"/>
        <end position="120"/>
    </location>
</feature>
<feature type="compositionally biased region" description="Basic residues" evidence="1">
    <location>
        <begin position="1"/>
        <end position="10"/>
    </location>
</feature>
<reference evidence="2 3" key="1">
    <citation type="journal article" date="2023" name="G3 (Bethesda)">
        <title>A chromosome-length genome assembly and annotation of blackberry (Rubus argutus, cv. 'Hillquist').</title>
        <authorList>
            <person name="Bruna T."/>
            <person name="Aryal R."/>
            <person name="Dudchenko O."/>
            <person name="Sargent D.J."/>
            <person name="Mead D."/>
            <person name="Buti M."/>
            <person name="Cavallini A."/>
            <person name="Hytonen T."/>
            <person name="Andres J."/>
            <person name="Pham M."/>
            <person name="Weisz D."/>
            <person name="Mascagni F."/>
            <person name="Usai G."/>
            <person name="Natali L."/>
            <person name="Bassil N."/>
            <person name="Fernandez G.E."/>
            <person name="Lomsadze A."/>
            <person name="Armour M."/>
            <person name="Olukolu B."/>
            <person name="Poorten T."/>
            <person name="Britton C."/>
            <person name="Davik J."/>
            <person name="Ashrafi H."/>
            <person name="Aiden E.L."/>
            <person name="Borodovsky M."/>
            <person name="Worthington M."/>
        </authorList>
    </citation>
    <scope>NUCLEOTIDE SEQUENCE [LARGE SCALE GENOMIC DNA]</scope>
    <source>
        <strain evidence="2">PI 553951</strain>
    </source>
</reference>
<feature type="region of interest" description="Disordered" evidence="1">
    <location>
        <begin position="1"/>
        <end position="35"/>
    </location>
</feature>
<feature type="compositionally biased region" description="Polar residues" evidence="1">
    <location>
        <begin position="14"/>
        <end position="24"/>
    </location>
</feature>
<dbReference type="AlphaFoldDB" id="A0AAW1VYW6"/>
<evidence type="ECO:0000313" key="3">
    <source>
        <dbReference type="Proteomes" id="UP001457282"/>
    </source>
</evidence>
<sequence>MGRDGRRTKKASAISFSHNNMRNTPSSIAGSSSPSSITTRVHNLTQLLAVINDNRGTAYPAIPYWFPMHEQFGRRCIAWSYLVNEDTNEGVWRIDVSCTTNSSFTTDSPGHQSSSGFSGR</sequence>